<comment type="caution">
    <text evidence="2">The sequence shown here is derived from an EMBL/GenBank/DDBJ whole genome shotgun (WGS) entry which is preliminary data.</text>
</comment>
<feature type="transmembrane region" description="Helical" evidence="1">
    <location>
        <begin position="47"/>
        <end position="69"/>
    </location>
</feature>
<reference evidence="2" key="1">
    <citation type="submission" date="2019-09" db="EMBL/GenBank/DDBJ databases">
        <title>Characterisation of the sponge microbiome using genome-centric metagenomics.</title>
        <authorList>
            <person name="Engelberts J.P."/>
            <person name="Robbins S.J."/>
            <person name="De Goeij J.M."/>
            <person name="Aranda M."/>
            <person name="Bell S.C."/>
            <person name="Webster N.S."/>
        </authorList>
    </citation>
    <scope>NUCLEOTIDE SEQUENCE</scope>
    <source>
        <strain evidence="2">SB0664_bin_43</strain>
    </source>
</reference>
<gene>
    <name evidence="2" type="ORF">F4Y60_07280</name>
</gene>
<protein>
    <submittedName>
        <fullName evidence="2">DUF2306 domain-containing protein</fullName>
    </submittedName>
</protein>
<feature type="transmembrane region" description="Helical" evidence="1">
    <location>
        <begin position="7"/>
        <end position="27"/>
    </location>
</feature>
<proteinExistence type="predicted"/>
<feature type="transmembrane region" description="Helical" evidence="1">
    <location>
        <begin position="153"/>
        <end position="176"/>
    </location>
</feature>
<organism evidence="2">
    <name type="scientific">Boseongicola sp. SB0664_bin_43</name>
    <dbReference type="NCBI Taxonomy" id="2604844"/>
    <lineage>
        <taxon>Bacteria</taxon>
        <taxon>Pseudomonadati</taxon>
        <taxon>Pseudomonadota</taxon>
        <taxon>Alphaproteobacteria</taxon>
        <taxon>Rhodobacterales</taxon>
        <taxon>Paracoccaceae</taxon>
        <taxon>Boseongicola</taxon>
    </lineage>
</organism>
<evidence type="ECO:0000256" key="1">
    <source>
        <dbReference type="SAM" id="Phobius"/>
    </source>
</evidence>
<keyword evidence="1" id="KW-0472">Membrane</keyword>
<evidence type="ECO:0000313" key="2">
    <source>
        <dbReference type="EMBL" id="MXY33881.1"/>
    </source>
</evidence>
<feature type="non-terminal residue" evidence="2">
    <location>
        <position position="232"/>
    </location>
</feature>
<feature type="transmembrane region" description="Helical" evidence="1">
    <location>
        <begin position="188"/>
        <end position="207"/>
    </location>
</feature>
<dbReference type="EMBL" id="VXRY01000292">
    <property type="protein sequence ID" value="MXY33881.1"/>
    <property type="molecule type" value="Genomic_DNA"/>
</dbReference>
<feature type="transmembrane region" description="Helical" evidence="1">
    <location>
        <begin position="120"/>
        <end position="141"/>
    </location>
</feature>
<keyword evidence="1" id="KW-0812">Transmembrane</keyword>
<dbReference type="InterPro" id="IPR018750">
    <property type="entry name" value="DUF2306_membrane"/>
</dbReference>
<dbReference type="Pfam" id="PF10067">
    <property type="entry name" value="DUF2306"/>
    <property type="match status" value="1"/>
</dbReference>
<keyword evidence="1" id="KW-1133">Transmembrane helix</keyword>
<accession>A0A6B0XYX0</accession>
<feature type="transmembrane region" description="Helical" evidence="1">
    <location>
        <begin position="89"/>
        <end position="108"/>
    </location>
</feature>
<name>A0A6B0XYX0_9RHOB</name>
<sequence>MSSISRSGWAFVALIFVYSFVPSIFGLTRVVELSGGPAIAPPNPRAMSAPTPIVIHILSSSLFCLLGALQFLPSLRHAHPFFHRLSGRLVALAGALSALSGLWMTFAYAFPSQLQGPALFWARLLLSSAMLALIAWGVVAIRRRNFHAHGAAMIRAYAIGQGASTQAVFGIFWMILWGVELMGPARDIMMLAAWGVNLIAAEVVITARFRATRRGPRTSRLPSQTNRRRASA</sequence>
<dbReference type="AlphaFoldDB" id="A0A6B0XYX0"/>